<dbReference type="EMBL" id="JASCZI010060565">
    <property type="protein sequence ID" value="MED6133992.1"/>
    <property type="molecule type" value="Genomic_DNA"/>
</dbReference>
<evidence type="ECO:0000256" key="1">
    <source>
        <dbReference type="SAM" id="MobiDB-lite"/>
    </source>
</evidence>
<name>A0ABU6SCF0_9FABA</name>
<feature type="compositionally biased region" description="Polar residues" evidence="1">
    <location>
        <begin position="137"/>
        <end position="152"/>
    </location>
</feature>
<reference evidence="2 3" key="1">
    <citation type="journal article" date="2023" name="Plants (Basel)">
        <title>Bridging the Gap: Combining Genomics and Transcriptomics Approaches to Understand Stylosanthes scabra, an Orphan Legume from the Brazilian Caatinga.</title>
        <authorList>
            <person name="Ferreira-Neto J.R.C."/>
            <person name="da Silva M.D."/>
            <person name="Binneck E."/>
            <person name="de Melo N.F."/>
            <person name="da Silva R.H."/>
            <person name="de Melo A.L.T.M."/>
            <person name="Pandolfi V."/>
            <person name="Bustamante F.O."/>
            <person name="Brasileiro-Vidal A.C."/>
            <person name="Benko-Iseppon A.M."/>
        </authorList>
    </citation>
    <scope>NUCLEOTIDE SEQUENCE [LARGE SCALE GENOMIC DNA]</scope>
    <source>
        <tissue evidence="2">Leaves</tissue>
    </source>
</reference>
<protein>
    <submittedName>
        <fullName evidence="2">Uncharacterized protein</fullName>
    </submittedName>
</protein>
<comment type="caution">
    <text evidence="2">The sequence shown here is derived from an EMBL/GenBank/DDBJ whole genome shotgun (WGS) entry which is preliminary data.</text>
</comment>
<keyword evidence="3" id="KW-1185">Reference proteome</keyword>
<accession>A0ABU6SCF0</accession>
<feature type="region of interest" description="Disordered" evidence="1">
    <location>
        <begin position="137"/>
        <end position="201"/>
    </location>
</feature>
<gene>
    <name evidence="2" type="ORF">PIB30_033298</name>
</gene>
<evidence type="ECO:0000313" key="3">
    <source>
        <dbReference type="Proteomes" id="UP001341840"/>
    </source>
</evidence>
<organism evidence="2 3">
    <name type="scientific">Stylosanthes scabra</name>
    <dbReference type="NCBI Taxonomy" id="79078"/>
    <lineage>
        <taxon>Eukaryota</taxon>
        <taxon>Viridiplantae</taxon>
        <taxon>Streptophyta</taxon>
        <taxon>Embryophyta</taxon>
        <taxon>Tracheophyta</taxon>
        <taxon>Spermatophyta</taxon>
        <taxon>Magnoliopsida</taxon>
        <taxon>eudicotyledons</taxon>
        <taxon>Gunneridae</taxon>
        <taxon>Pentapetalae</taxon>
        <taxon>rosids</taxon>
        <taxon>fabids</taxon>
        <taxon>Fabales</taxon>
        <taxon>Fabaceae</taxon>
        <taxon>Papilionoideae</taxon>
        <taxon>50 kb inversion clade</taxon>
        <taxon>dalbergioids sensu lato</taxon>
        <taxon>Dalbergieae</taxon>
        <taxon>Pterocarpus clade</taxon>
        <taxon>Stylosanthes</taxon>
    </lineage>
</organism>
<evidence type="ECO:0000313" key="2">
    <source>
        <dbReference type="EMBL" id="MED6133992.1"/>
    </source>
</evidence>
<sequence>MANHKRKLCKYTGRLAPVQQQKLHDIIMPTSAGWDAFGVETITESSTKSRVPCKYVVAAIGTHRNGGYSPDDFVYKSLTMKTMRATYNYVVHPVPSEEYWTPTVCEGIKPPPIVRPAGRSKERRIKDHVDMIIGNKEATTSAEGNSGNSQAPPINPMEKARKQKKKKPKLANSAGVGQADEVDASQSAPTPDDTTHHAPAL</sequence>
<dbReference type="Proteomes" id="UP001341840">
    <property type="component" value="Unassembled WGS sequence"/>
</dbReference>
<proteinExistence type="predicted"/>